<evidence type="ECO:0000313" key="3">
    <source>
        <dbReference type="Proteomes" id="UP000060487"/>
    </source>
</evidence>
<dbReference type="Gene3D" id="1.10.510.10">
    <property type="entry name" value="Transferase(Phosphotransferase) domain 1"/>
    <property type="match status" value="1"/>
</dbReference>
<keyword evidence="3" id="KW-1185">Reference proteome</keyword>
<name>A0ABR5SIW3_9BACT</name>
<dbReference type="PANTHER" id="PTHR24348">
    <property type="entry name" value="SERINE/THREONINE-PROTEIN KINASE UNC-51-RELATED"/>
    <property type="match status" value="1"/>
</dbReference>
<evidence type="ECO:0000313" key="2">
    <source>
        <dbReference type="EMBL" id="KWT91808.1"/>
    </source>
</evidence>
<dbReference type="SMART" id="SM00220">
    <property type="entry name" value="S_TKc"/>
    <property type="match status" value="1"/>
</dbReference>
<reference evidence="2 3" key="1">
    <citation type="submission" date="2015-11" db="EMBL/GenBank/DDBJ databases">
        <authorList>
            <person name="Lin W."/>
        </authorList>
    </citation>
    <scope>NUCLEOTIDE SEQUENCE [LARGE SCALE GENOMIC DNA]</scope>
    <source>
        <strain evidence="2 3">HCH-1</strain>
    </source>
</reference>
<dbReference type="InterPro" id="IPR011009">
    <property type="entry name" value="Kinase-like_dom_sf"/>
</dbReference>
<dbReference type="InterPro" id="IPR045269">
    <property type="entry name" value="Atg1-like"/>
</dbReference>
<feature type="domain" description="Protein kinase" evidence="1">
    <location>
        <begin position="19"/>
        <end position="357"/>
    </location>
</feature>
<dbReference type="RefSeq" id="WP_085051239.1">
    <property type="nucleotide sequence ID" value="NZ_LNQR01000028.1"/>
</dbReference>
<sequence length="829" mass="96293">MVDRKNTEDPYVGLDIAGYQLIEKLGEGRIGVVYKALRSMFGDTLACKIIPQDKLKNGWERELTKVLQLRGIPHIIQYYSHGTHLDKQHRTFVWILWEYIDGMNLKEFIHNNSHIDIAFIENALDNILRALHACKSVDIKHGDLHTGNILISKPDDRLPRSPRKIVVSDFGYGGSHNDIDPKDDYKQLHSILMNLLRTLNKHELSSRDKIMHDKLSNEFSRTLLETDKTQGSYVQNPAEMINVLDELKKASELESSAASNKITIKGPGDYLVAEALGNNVDEWKALFVPDFLASKELLSRNITVLTGARGCGKTMTFRRLTSLMDIILGSPSAVTEADQFVGFYVNCRDIIEAFPWVPKRITQYAEQQIIHFFHLLWFNEICKTIALYETDEPSSPESIHWLEDFTSRIFGNLFKKAGVNILTHVRSFIENEKERCRSTKLGKKHSSNDWPLAKYDFLDSLHKELMVHILWIQKKPVFFFLDDYTTPTITKEVQAILNSIIFKRRSGFFFKISTEASNSFEKVGHNKKPLELSHDFELIDLSTVSLMQSEKDRMGFIDKIFRPRINRHTILHGKELGLIDILGKMEISNNELARQMRTTALGKGKIKTIYKGIDVFAGMWSSDIRTMIRMFTNMLREANGKLDDTNYIIDNTIQNKIYRNAGGEFMGYSKLVKNPYEFEKKLCKKDTVINYGPHLTDIMEAFIKVSRYEMIYGNYVKNQDSYQPKQAFRLEILDKFEPESSVLEFYDGLIRWHIFLQDWRGKSSRGMITPRLYLNRILIPYSNLTFSSHDNIQLTNDEFNKLLKEPKKFPDYWKHKRKKNEREPDLFKE</sequence>
<dbReference type="Proteomes" id="UP000060487">
    <property type="component" value="Unassembled WGS sequence"/>
</dbReference>
<dbReference type="InterPro" id="IPR056955">
    <property type="entry name" value="ORC-CDC6-like"/>
</dbReference>
<dbReference type="EMBL" id="LNQR01000028">
    <property type="protein sequence ID" value="KWT91808.1"/>
    <property type="molecule type" value="Genomic_DNA"/>
</dbReference>
<dbReference type="Pfam" id="PF24389">
    <property type="entry name" value="ORC-CDC6-like"/>
    <property type="match status" value="1"/>
</dbReference>
<dbReference type="SUPFAM" id="SSF52540">
    <property type="entry name" value="P-loop containing nucleoside triphosphate hydrolases"/>
    <property type="match status" value="1"/>
</dbReference>
<dbReference type="PROSITE" id="PS50011">
    <property type="entry name" value="PROTEIN_KINASE_DOM"/>
    <property type="match status" value="1"/>
</dbReference>
<organism evidence="2 3">
    <name type="scientific">Candidatus Magnetominusculus xianensis</name>
    <dbReference type="NCBI Taxonomy" id="1748249"/>
    <lineage>
        <taxon>Bacteria</taxon>
        <taxon>Pseudomonadati</taxon>
        <taxon>Nitrospirota</taxon>
        <taxon>Nitrospiria</taxon>
        <taxon>Nitrospirales</taxon>
        <taxon>Nitrospiraceae</taxon>
        <taxon>Candidatus Magnetominusculus</taxon>
    </lineage>
</organism>
<dbReference type="SUPFAM" id="SSF56112">
    <property type="entry name" value="Protein kinase-like (PK-like)"/>
    <property type="match status" value="1"/>
</dbReference>
<proteinExistence type="predicted"/>
<dbReference type="InterPro" id="IPR027417">
    <property type="entry name" value="P-loop_NTPase"/>
</dbReference>
<accession>A0ABR5SIW3</accession>
<evidence type="ECO:0000259" key="1">
    <source>
        <dbReference type="PROSITE" id="PS50011"/>
    </source>
</evidence>
<dbReference type="Pfam" id="PF00069">
    <property type="entry name" value="Pkinase"/>
    <property type="match status" value="1"/>
</dbReference>
<protein>
    <recommendedName>
        <fullName evidence="1">Protein kinase domain-containing protein</fullName>
    </recommendedName>
</protein>
<gene>
    <name evidence="2" type="ORF">ASN18_0710</name>
</gene>
<dbReference type="InterPro" id="IPR000719">
    <property type="entry name" value="Prot_kinase_dom"/>
</dbReference>
<comment type="caution">
    <text evidence="2">The sequence shown here is derived from an EMBL/GenBank/DDBJ whole genome shotgun (WGS) entry which is preliminary data.</text>
</comment>